<evidence type="ECO:0000313" key="1">
    <source>
        <dbReference type="EMBL" id="KAH8490250.1"/>
    </source>
</evidence>
<dbReference type="EMBL" id="JACEGQ020000013">
    <property type="protein sequence ID" value="KAH8490250.1"/>
    <property type="molecule type" value="Genomic_DNA"/>
</dbReference>
<evidence type="ECO:0000313" key="2">
    <source>
        <dbReference type="Proteomes" id="UP000807159"/>
    </source>
</evidence>
<keyword evidence="2" id="KW-1185">Reference proteome</keyword>
<sequence>MASEMTGRLLMKEDPTACSCLLLLKVAEELQMVMTAPPGSCSRSERRKHSLLAMGKRYGRPGSFPGAQRQTGRHPGFFAVASTAPVIEGLAKLPTLVACGSRFWLVLREVAWTVGGESGGDGEKPKREKERTRLWFSCCSGDRGKMCFGFENGDGKRRSSVKVNGRERVRKFMLMSGYGSFFRPTEGKTFVEGRGRSVKREMGL</sequence>
<dbReference type="AlphaFoldDB" id="A0A8T2XB55"/>
<gene>
    <name evidence="1" type="ORF">H0E87_022687</name>
</gene>
<name>A0A8T2XB55_POPDE</name>
<organism evidence="1 2">
    <name type="scientific">Populus deltoides</name>
    <name type="common">Eastern poplar</name>
    <name type="synonym">Eastern cottonwood</name>
    <dbReference type="NCBI Taxonomy" id="3696"/>
    <lineage>
        <taxon>Eukaryota</taxon>
        <taxon>Viridiplantae</taxon>
        <taxon>Streptophyta</taxon>
        <taxon>Embryophyta</taxon>
        <taxon>Tracheophyta</taxon>
        <taxon>Spermatophyta</taxon>
        <taxon>Magnoliopsida</taxon>
        <taxon>eudicotyledons</taxon>
        <taxon>Gunneridae</taxon>
        <taxon>Pentapetalae</taxon>
        <taxon>rosids</taxon>
        <taxon>fabids</taxon>
        <taxon>Malpighiales</taxon>
        <taxon>Salicaceae</taxon>
        <taxon>Saliceae</taxon>
        <taxon>Populus</taxon>
    </lineage>
</organism>
<accession>A0A8T2XB55</accession>
<proteinExistence type="predicted"/>
<comment type="caution">
    <text evidence="1">The sequence shown here is derived from an EMBL/GenBank/DDBJ whole genome shotgun (WGS) entry which is preliminary data.</text>
</comment>
<reference evidence="1" key="1">
    <citation type="journal article" date="2021" name="J. Hered.">
        <title>Genome Assembly of Salicaceae Populus deltoides (Eastern Cottonwood) I-69 Based on Nanopore Sequencing and Hi-C Technologies.</title>
        <authorList>
            <person name="Bai S."/>
            <person name="Wu H."/>
            <person name="Zhang J."/>
            <person name="Pan Z."/>
            <person name="Zhao W."/>
            <person name="Li Z."/>
            <person name="Tong C."/>
        </authorList>
    </citation>
    <scope>NUCLEOTIDE SEQUENCE</scope>
    <source>
        <tissue evidence="1">Leaf</tissue>
    </source>
</reference>
<protein>
    <submittedName>
        <fullName evidence="1">Uncharacterized protein</fullName>
    </submittedName>
</protein>
<dbReference type="Proteomes" id="UP000807159">
    <property type="component" value="Chromosome 13"/>
</dbReference>